<evidence type="ECO:0000256" key="1">
    <source>
        <dbReference type="ARBA" id="ARBA00022763"/>
    </source>
</evidence>
<sequence>MLRQPLDLSATLGPLRRGGGDPAVRRVGVGPWATWWWATRTPAGTALMSLQHLPSGGPHGAVRAAAWGAGADCAVAGVPELLGEDQDGSAFVPRAEHAALVSAWRRHRGVRVPRTRAVFEALAGAAIEQVVTGVEAHRAWRDLLRRFGEVAPGGLHDAGPVGPSAPGGPAEGMRVPPTAREWAAIPSWEWLRAGVEERRRRVVVGASRCAPALERTVLLPPERVEPALRTLPGVGVWTAAEVRHRAHGDPDAFSFADYHVAKNVSYALTGQVLDDAGCAEVIECYRGHRYRVQRLLELDGIARPRRAARMTLPTHVPVATGMRS</sequence>
<dbReference type="GO" id="GO:0006307">
    <property type="term" value="P:DNA alkylation repair"/>
    <property type="evidence" value="ECO:0007669"/>
    <property type="project" value="TreeGrafter"/>
</dbReference>
<dbReference type="InterPro" id="IPR011257">
    <property type="entry name" value="DNA_glycosylase"/>
</dbReference>
<dbReference type="AlphaFoldDB" id="A0A5C8ZNA2"/>
<evidence type="ECO:0000313" key="4">
    <source>
        <dbReference type="EMBL" id="TXR58280.1"/>
    </source>
</evidence>
<gene>
    <name evidence="4" type="ORF">FMM08_02325</name>
</gene>
<dbReference type="Proteomes" id="UP000321234">
    <property type="component" value="Unassembled WGS sequence"/>
</dbReference>
<keyword evidence="5" id="KW-1185">Reference proteome</keyword>
<dbReference type="GO" id="GO:0032993">
    <property type="term" value="C:protein-DNA complex"/>
    <property type="evidence" value="ECO:0007669"/>
    <property type="project" value="TreeGrafter"/>
</dbReference>
<reference evidence="4 5" key="1">
    <citation type="submission" date="2019-07" db="EMBL/GenBank/DDBJ databases">
        <title>Quadrisphaera sp. strain DD2A genome sequencing and assembly.</title>
        <authorList>
            <person name="Kim I."/>
        </authorList>
    </citation>
    <scope>NUCLEOTIDE SEQUENCE [LARGE SCALE GENOMIC DNA]</scope>
    <source>
        <strain evidence="4 5">DD2A</strain>
    </source>
</reference>
<feature type="compositionally biased region" description="Low complexity" evidence="3">
    <location>
        <begin position="158"/>
        <end position="168"/>
    </location>
</feature>
<protein>
    <submittedName>
        <fullName evidence="4">DNA-3-methyladenine glycosylase 2 family protein</fullName>
    </submittedName>
</protein>
<organism evidence="4 5">
    <name type="scientific">Quadrisphaera setariae</name>
    <dbReference type="NCBI Taxonomy" id="2593304"/>
    <lineage>
        <taxon>Bacteria</taxon>
        <taxon>Bacillati</taxon>
        <taxon>Actinomycetota</taxon>
        <taxon>Actinomycetes</taxon>
        <taxon>Kineosporiales</taxon>
        <taxon>Kineosporiaceae</taxon>
        <taxon>Quadrisphaera</taxon>
    </lineage>
</organism>
<dbReference type="InterPro" id="IPR051912">
    <property type="entry name" value="Alkylbase_DNA_Glycosylase/TA"/>
</dbReference>
<feature type="region of interest" description="Disordered" evidence="3">
    <location>
        <begin position="155"/>
        <end position="174"/>
    </location>
</feature>
<name>A0A5C8ZNA2_9ACTN</name>
<dbReference type="OrthoDB" id="5501430at2"/>
<dbReference type="Gene3D" id="1.10.340.30">
    <property type="entry name" value="Hypothetical protein, domain 2"/>
    <property type="match status" value="1"/>
</dbReference>
<dbReference type="GO" id="GO:0043916">
    <property type="term" value="F:DNA-7-methylguanine glycosylase activity"/>
    <property type="evidence" value="ECO:0007669"/>
    <property type="project" value="TreeGrafter"/>
</dbReference>
<dbReference type="GO" id="GO:0032131">
    <property type="term" value="F:alkylated DNA binding"/>
    <property type="evidence" value="ECO:0007669"/>
    <property type="project" value="TreeGrafter"/>
</dbReference>
<dbReference type="PANTHER" id="PTHR43003:SF6">
    <property type="entry name" value="DNA GLYCOSYLASE"/>
    <property type="match status" value="1"/>
</dbReference>
<proteinExistence type="predicted"/>
<keyword evidence="1" id="KW-0227">DNA damage</keyword>
<evidence type="ECO:0000256" key="3">
    <source>
        <dbReference type="SAM" id="MobiDB-lite"/>
    </source>
</evidence>
<dbReference type="SUPFAM" id="SSF48150">
    <property type="entry name" value="DNA-glycosylase"/>
    <property type="match status" value="1"/>
</dbReference>
<keyword evidence="2" id="KW-0234">DNA repair</keyword>
<evidence type="ECO:0000313" key="5">
    <source>
        <dbReference type="Proteomes" id="UP000321234"/>
    </source>
</evidence>
<dbReference type="PANTHER" id="PTHR43003">
    <property type="entry name" value="DNA-3-METHYLADENINE GLYCOSYLASE"/>
    <property type="match status" value="1"/>
</dbReference>
<evidence type="ECO:0000256" key="2">
    <source>
        <dbReference type="ARBA" id="ARBA00023204"/>
    </source>
</evidence>
<dbReference type="EMBL" id="VKAC01000001">
    <property type="protein sequence ID" value="TXR58280.1"/>
    <property type="molecule type" value="Genomic_DNA"/>
</dbReference>
<dbReference type="GO" id="GO:0006285">
    <property type="term" value="P:base-excision repair, AP site formation"/>
    <property type="evidence" value="ECO:0007669"/>
    <property type="project" value="TreeGrafter"/>
</dbReference>
<dbReference type="GO" id="GO:0005737">
    <property type="term" value="C:cytoplasm"/>
    <property type="evidence" value="ECO:0007669"/>
    <property type="project" value="TreeGrafter"/>
</dbReference>
<dbReference type="GO" id="GO:0008725">
    <property type="term" value="F:DNA-3-methyladenine glycosylase activity"/>
    <property type="evidence" value="ECO:0007669"/>
    <property type="project" value="TreeGrafter"/>
</dbReference>
<comment type="caution">
    <text evidence="4">The sequence shown here is derived from an EMBL/GenBank/DDBJ whole genome shotgun (WGS) entry which is preliminary data.</text>
</comment>
<accession>A0A5C8ZNA2</accession>